<dbReference type="EMBL" id="MTKR01000255">
    <property type="protein sequence ID" value="RWX49446.1"/>
    <property type="molecule type" value="Genomic_DNA"/>
</dbReference>
<comment type="caution">
    <text evidence="1">The sequence shown here is derived from an EMBL/GenBank/DDBJ whole genome shotgun (WGS) entry which is preliminary data.</text>
</comment>
<gene>
    <name evidence="1" type="ORF">VU00_12552</name>
</gene>
<dbReference type="Proteomes" id="UP000287615">
    <property type="component" value="Unassembled WGS sequence"/>
</dbReference>
<feature type="non-terminal residue" evidence="1">
    <location>
        <position position="1"/>
    </location>
</feature>
<reference evidence="1 2" key="1">
    <citation type="submission" date="2017-01" db="EMBL/GenBank/DDBJ databases">
        <title>The cable genome- insights into the physiology and evolution of filamentous bacteria capable of sulfide oxidation via long distance electron transfer.</title>
        <authorList>
            <person name="Schreiber L."/>
            <person name="Bjerg J.T."/>
            <person name="Boggild A."/>
            <person name="Van De Vossenberg J."/>
            <person name="Meysman F."/>
            <person name="Nielsen L.P."/>
            <person name="Schramm A."/>
            <person name="Kjeldsen K.U."/>
        </authorList>
    </citation>
    <scope>NUCLEOTIDE SEQUENCE [LARGE SCALE GENOMIC DNA]</scope>
    <source>
        <strain evidence="1">A3</strain>
    </source>
</reference>
<accession>A0A3S3QWD3</accession>
<evidence type="ECO:0000313" key="1">
    <source>
        <dbReference type="EMBL" id="RWX49446.1"/>
    </source>
</evidence>
<evidence type="ECO:0000313" key="2">
    <source>
        <dbReference type="Proteomes" id="UP000287615"/>
    </source>
</evidence>
<sequence length="63" mass="7105">FVEVSAAFRAMRGRKDHGLGFIRQSENDDIEERADQGAENKAVEKEESFHVYVEVMLSAAFGE</sequence>
<dbReference type="AlphaFoldDB" id="A0A3S3QWD3"/>
<organism evidence="1 2">
    <name type="scientific">Candidatus Electrothrix marina</name>
    <dbReference type="NCBI Taxonomy" id="1859130"/>
    <lineage>
        <taxon>Bacteria</taxon>
        <taxon>Pseudomonadati</taxon>
        <taxon>Thermodesulfobacteriota</taxon>
        <taxon>Desulfobulbia</taxon>
        <taxon>Desulfobulbales</taxon>
        <taxon>Desulfobulbaceae</taxon>
        <taxon>Candidatus Electrothrix</taxon>
    </lineage>
</organism>
<protein>
    <submittedName>
        <fullName evidence="1">Uncharacterized protein</fullName>
    </submittedName>
</protein>
<name>A0A3S3QWD3_9BACT</name>
<proteinExistence type="predicted"/>